<keyword evidence="2" id="KW-1185">Reference proteome</keyword>
<protein>
    <submittedName>
        <fullName evidence="1">Uncharacterized protein</fullName>
    </submittedName>
</protein>
<dbReference type="Proteomes" id="UP001642464">
    <property type="component" value="Unassembled WGS sequence"/>
</dbReference>
<reference evidence="1 2" key="1">
    <citation type="submission" date="2024-02" db="EMBL/GenBank/DDBJ databases">
        <authorList>
            <person name="Chen Y."/>
            <person name="Shah S."/>
            <person name="Dougan E. K."/>
            <person name="Thang M."/>
            <person name="Chan C."/>
        </authorList>
    </citation>
    <scope>NUCLEOTIDE SEQUENCE [LARGE SCALE GENOMIC DNA]</scope>
</reference>
<feature type="non-terminal residue" evidence="1">
    <location>
        <position position="386"/>
    </location>
</feature>
<evidence type="ECO:0000313" key="2">
    <source>
        <dbReference type="Proteomes" id="UP001642464"/>
    </source>
</evidence>
<organism evidence="1 2">
    <name type="scientific">Durusdinium trenchii</name>
    <dbReference type="NCBI Taxonomy" id="1381693"/>
    <lineage>
        <taxon>Eukaryota</taxon>
        <taxon>Sar</taxon>
        <taxon>Alveolata</taxon>
        <taxon>Dinophyceae</taxon>
        <taxon>Suessiales</taxon>
        <taxon>Symbiodiniaceae</taxon>
        <taxon>Durusdinium</taxon>
    </lineage>
</organism>
<accession>A0ABP0IER8</accession>
<sequence>MATSPKKSDGFARILSKVDLDKVKGPGMRSRLDEMEALLQDCWRVAATAPEREATIAFGKCCVRCTLWIMGKEKQGREPGLFVDLASIAEKFASDLKGMAVTDEGDGEDPSESIVGLDADKKTVALVQNEHMKQNGLYTCTKDHGPKIFQLTDFGDSHAVMTYKPAFGEAQIVQVGFDDFKKWKVSRGEMTVVCDAAQVSKLLAQHATVVNEEKMKIEVAQALFQFCTEHLATLTILISRFACNHSRKLDFCAVLEAPVACKEVTANDVAFALHPAAVFTLKKVTKKNALKLLPYGIVSKSKKKPEHKTYIEYSGLFWNIARFKACSNFAQAEGVLSPFWWCKGTTEPELANMEWGHLKKDGMKIPCLQNCKPLAKEEQLMFLDTK</sequence>
<name>A0ABP0IER8_9DINO</name>
<proteinExistence type="predicted"/>
<evidence type="ECO:0000313" key="1">
    <source>
        <dbReference type="EMBL" id="CAK9001100.1"/>
    </source>
</evidence>
<comment type="caution">
    <text evidence="1">The sequence shown here is derived from an EMBL/GenBank/DDBJ whole genome shotgun (WGS) entry which is preliminary data.</text>
</comment>
<gene>
    <name evidence="1" type="ORF">SCF082_LOCUS6779</name>
</gene>
<dbReference type="EMBL" id="CAXAMM010003750">
    <property type="protein sequence ID" value="CAK9001100.1"/>
    <property type="molecule type" value="Genomic_DNA"/>
</dbReference>